<dbReference type="EMBL" id="JAKGUD010000003">
    <property type="protein sequence ID" value="MCF4141908.1"/>
    <property type="molecule type" value="Genomic_DNA"/>
</dbReference>
<accession>A0ABS9EL21</accession>
<sequence>MAGVGKIVSLVRSFFEKAVKQVEPIDPVSRKDRISLKRLFQTLPDGVVLLDPNERVMDVNDAFLGIFRFSKKDLLGKKLDEMILPPDRVDEGLAINRKILEDKKVEFEGTRLRGDGEIIKVMIFGCPIEVNRKLVGFYGIYRDVTKQAEVEAKVRRLAFRDELCDLPNRVSFVREGRSRVKRGEPFSILYVDLDRFKNVNDTLGHAIGDELLRYVADRISRALDPSAMVSRLGGDEFGVMIYSGDYCDAYSVGKSILDCMDGPFKLSERAHISIGASVGISVYPDHGITWEDLFGHADIAMYEAKKSGRKIVFFDDVMGVSFRERIGMERRLADSLARESGLSLAYQPKVDMSSGEVLGFEALCRWKDGEEDRSPELFIPAAEETGLIVDLGRWVMEKACRRGALWLEEGLRVPLAVNISAKQVQQDDFVLMVGRILEETGFPPELLELELTESTLMKDLDRSCSMLESLKELGVSLAIDDFGTGYSSLTYMARFDVDVLKIDRSFMPGKEAPSLNEAIVKSIVALARARGLRVIAEGVETEEQRDLLLRIGCVSAQGFLYSRPVPEEAVADMFSRGFGSLQPSLR</sequence>
<dbReference type="PROSITE" id="PS50887">
    <property type="entry name" value="GGDEF"/>
    <property type="match status" value="1"/>
</dbReference>
<dbReference type="Gene3D" id="3.30.70.270">
    <property type="match status" value="1"/>
</dbReference>
<dbReference type="InterPro" id="IPR000700">
    <property type="entry name" value="PAS-assoc_C"/>
</dbReference>
<evidence type="ECO:0000259" key="4">
    <source>
        <dbReference type="PROSITE" id="PS50887"/>
    </source>
</evidence>
<dbReference type="CDD" id="cd01948">
    <property type="entry name" value="EAL"/>
    <property type="match status" value="1"/>
</dbReference>
<dbReference type="InterPro" id="IPR043128">
    <property type="entry name" value="Rev_trsase/Diguanyl_cyclase"/>
</dbReference>
<dbReference type="PROSITE" id="PS50883">
    <property type="entry name" value="EAL"/>
    <property type="match status" value="1"/>
</dbReference>
<proteinExistence type="predicted"/>
<evidence type="ECO:0000259" key="2">
    <source>
        <dbReference type="PROSITE" id="PS50113"/>
    </source>
</evidence>
<dbReference type="NCBIfam" id="TIGR00229">
    <property type="entry name" value="sensory_box"/>
    <property type="match status" value="1"/>
</dbReference>
<dbReference type="SMART" id="SM00052">
    <property type="entry name" value="EAL"/>
    <property type="match status" value="1"/>
</dbReference>
<dbReference type="Pfam" id="PF00563">
    <property type="entry name" value="EAL"/>
    <property type="match status" value="1"/>
</dbReference>
<dbReference type="PROSITE" id="PS50113">
    <property type="entry name" value="PAC"/>
    <property type="match status" value="1"/>
</dbReference>
<dbReference type="CDD" id="cd01949">
    <property type="entry name" value="GGDEF"/>
    <property type="match status" value="1"/>
</dbReference>
<dbReference type="SUPFAM" id="SSF55785">
    <property type="entry name" value="PYP-like sensor domain (PAS domain)"/>
    <property type="match status" value="1"/>
</dbReference>
<evidence type="ECO:0000259" key="1">
    <source>
        <dbReference type="PROSITE" id="PS50112"/>
    </source>
</evidence>
<dbReference type="PANTHER" id="PTHR44757:SF2">
    <property type="entry name" value="BIOFILM ARCHITECTURE MAINTENANCE PROTEIN MBAA"/>
    <property type="match status" value="1"/>
</dbReference>
<dbReference type="SMART" id="SM00091">
    <property type="entry name" value="PAS"/>
    <property type="match status" value="1"/>
</dbReference>
<feature type="domain" description="GGDEF" evidence="4">
    <location>
        <begin position="184"/>
        <end position="317"/>
    </location>
</feature>
<dbReference type="Pfam" id="PF00990">
    <property type="entry name" value="GGDEF"/>
    <property type="match status" value="1"/>
</dbReference>
<dbReference type="InterPro" id="IPR029787">
    <property type="entry name" value="Nucleotide_cyclase"/>
</dbReference>
<dbReference type="Pfam" id="PF13426">
    <property type="entry name" value="PAS_9"/>
    <property type="match status" value="1"/>
</dbReference>
<dbReference type="InterPro" id="IPR035965">
    <property type="entry name" value="PAS-like_dom_sf"/>
</dbReference>
<dbReference type="SUPFAM" id="SSF55073">
    <property type="entry name" value="Nucleotide cyclase"/>
    <property type="match status" value="1"/>
</dbReference>
<feature type="domain" description="PAC" evidence="2">
    <location>
        <begin position="103"/>
        <end position="156"/>
    </location>
</feature>
<dbReference type="CDD" id="cd00130">
    <property type="entry name" value="PAS"/>
    <property type="match status" value="1"/>
</dbReference>
<dbReference type="Gene3D" id="3.20.20.450">
    <property type="entry name" value="EAL domain"/>
    <property type="match status" value="1"/>
</dbReference>
<dbReference type="SMART" id="SM00267">
    <property type="entry name" value="GGDEF"/>
    <property type="match status" value="1"/>
</dbReference>
<feature type="domain" description="EAL" evidence="3">
    <location>
        <begin position="325"/>
        <end position="578"/>
    </location>
</feature>
<keyword evidence="6" id="KW-1185">Reference proteome</keyword>
<dbReference type="InterPro" id="IPR000160">
    <property type="entry name" value="GGDEF_dom"/>
</dbReference>
<comment type="caution">
    <text evidence="5">The sequence shown here is derived from an EMBL/GenBank/DDBJ whole genome shotgun (WGS) entry which is preliminary data.</text>
</comment>
<protein>
    <submittedName>
        <fullName evidence="5">EAL domain-containing protein</fullName>
    </submittedName>
</protein>
<dbReference type="SUPFAM" id="SSF141868">
    <property type="entry name" value="EAL domain-like"/>
    <property type="match status" value="1"/>
</dbReference>
<dbReference type="PROSITE" id="PS50112">
    <property type="entry name" value="PAS"/>
    <property type="match status" value="1"/>
</dbReference>
<dbReference type="RefSeq" id="WP_236098668.1">
    <property type="nucleotide sequence ID" value="NZ_JAKGUD010000003.1"/>
</dbReference>
<dbReference type="InterPro" id="IPR052155">
    <property type="entry name" value="Biofilm_reg_signaling"/>
</dbReference>
<dbReference type="PANTHER" id="PTHR44757">
    <property type="entry name" value="DIGUANYLATE CYCLASE DGCP"/>
    <property type="match status" value="1"/>
</dbReference>
<name>A0ABS9EL21_9BACT</name>
<dbReference type="InterPro" id="IPR000014">
    <property type="entry name" value="PAS"/>
</dbReference>
<dbReference type="NCBIfam" id="TIGR00254">
    <property type="entry name" value="GGDEF"/>
    <property type="match status" value="1"/>
</dbReference>
<evidence type="ECO:0000313" key="5">
    <source>
        <dbReference type="EMBL" id="MCF4141908.1"/>
    </source>
</evidence>
<evidence type="ECO:0000259" key="3">
    <source>
        <dbReference type="PROSITE" id="PS50883"/>
    </source>
</evidence>
<dbReference type="Gene3D" id="3.30.450.20">
    <property type="entry name" value="PAS domain"/>
    <property type="match status" value="1"/>
</dbReference>
<gene>
    <name evidence="5" type="ORF">L2W38_03645</name>
</gene>
<organism evidence="5 6">
    <name type="scientific">Dethiosulfovibrio marinus</name>
    <dbReference type="NCBI Taxonomy" id="133532"/>
    <lineage>
        <taxon>Bacteria</taxon>
        <taxon>Thermotogati</taxon>
        <taxon>Synergistota</taxon>
        <taxon>Synergistia</taxon>
        <taxon>Synergistales</taxon>
        <taxon>Dethiosulfovibrionaceae</taxon>
        <taxon>Dethiosulfovibrio</taxon>
    </lineage>
</organism>
<reference evidence="5 6" key="1">
    <citation type="submission" date="2022-01" db="EMBL/GenBank/DDBJ databases">
        <title>Dethiosulfovibrio faecalis sp. nov., a novel proteolytic, non-sulfur-reducing bacterium isolated from a marine aquaculture solid waste bioreactor.</title>
        <authorList>
            <person name="Grabowski S."/>
            <person name="Apolinario E."/>
            <person name="Schneider N."/>
            <person name="Marshall C.W."/>
            <person name="Sowers K.R."/>
        </authorList>
    </citation>
    <scope>NUCLEOTIDE SEQUENCE [LARGE SCALE GENOMIC DNA]</scope>
    <source>
        <strain evidence="5 6">DSM 12537</strain>
    </source>
</reference>
<dbReference type="Proteomes" id="UP001200430">
    <property type="component" value="Unassembled WGS sequence"/>
</dbReference>
<evidence type="ECO:0000313" key="6">
    <source>
        <dbReference type="Proteomes" id="UP001200430"/>
    </source>
</evidence>
<dbReference type="InterPro" id="IPR001633">
    <property type="entry name" value="EAL_dom"/>
</dbReference>
<feature type="domain" description="PAS" evidence="1">
    <location>
        <begin position="32"/>
        <end position="88"/>
    </location>
</feature>
<dbReference type="InterPro" id="IPR035919">
    <property type="entry name" value="EAL_sf"/>
</dbReference>